<gene>
    <name evidence="2" type="ORF">EDB92DRAFT_1852171</name>
</gene>
<feature type="compositionally biased region" description="Polar residues" evidence="1">
    <location>
        <begin position="123"/>
        <end position="132"/>
    </location>
</feature>
<feature type="compositionally biased region" description="Pro residues" evidence="1">
    <location>
        <begin position="181"/>
        <end position="195"/>
    </location>
</feature>
<name>A0AAD4LK19_9AGAM</name>
<evidence type="ECO:0000313" key="3">
    <source>
        <dbReference type="Proteomes" id="UP001201163"/>
    </source>
</evidence>
<dbReference type="Proteomes" id="UP001201163">
    <property type="component" value="Unassembled WGS sequence"/>
</dbReference>
<feature type="compositionally biased region" description="Polar residues" evidence="1">
    <location>
        <begin position="63"/>
        <end position="72"/>
    </location>
</feature>
<reference evidence="2" key="1">
    <citation type="submission" date="2022-01" db="EMBL/GenBank/DDBJ databases">
        <title>Comparative genomics reveals a dynamic genome evolution in the ectomycorrhizal milk-cap (Lactarius) mushrooms.</title>
        <authorList>
            <consortium name="DOE Joint Genome Institute"/>
            <person name="Lebreton A."/>
            <person name="Tang N."/>
            <person name="Kuo A."/>
            <person name="LaButti K."/>
            <person name="Drula E."/>
            <person name="Barry K."/>
            <person name="Clum A."/>
            <person name="Lipzen A."/>
            <person name="Mousain D."/>
            <person name="Ng V."/>
            <person name="Wang R."/>
            <person name="Wang X."/>
            <person name="Dai Y."/>
            <person name="Henrissat B."/>
            <person name="Grigoriev I.V."/>
            <person name="Guerin-Laguette A."/>
            <person name="Yu F."/>
            <person name="Martin F.M."/>
        </authorList>
    </citation>
    <scope>NUCLEOTIDE SEQUENCE</scope>
    <source>
        <strain evidence="2">QP</strain>
    </source>
</reference>
<evidence type="ECO:0000313" key="2">
    <source>
        <dbReference type="EMBL" id="KAH8994001.1"/>
    </source>
</evidence>
<sequence length="352" mass="38210">MSFIASPRRSSPEPLPSLPPSPVEEDLGWRAPWSHSDDDDSPRPNTASSPSDFQHSKGKQKATEYQSPTSYANGGRGEVWPDQGRSTEAYPPTTDEATETRRVQENLKLWEVAERQRRKTARESASPTSSSLVVDVARRASALWSRRSSHHSVDGGGKHRALHTSEDHVRLDDIEASPLPSAAPSPCPSPGPSPNHRPVAGPGPYVRRADDPFSDPLPGSSSSLFVNAQSTPEIDTASPTVELQTPTSAAPLFSSPPVVSHSGNRLPANVVTAPAPLDLPKPRSPPPRTATPHAKRPPEPFPRPDSRMSRTTADEEEDDRKPVRWWTEWLCGCSEGPDRGGEVQAGRTNPME</sequence>
<feature type="compositionally biased region" description="Polar residues" evidence="1">
    <location>
        <begin position="43"/>
        <end position="53"/>
    </location>
</feature>
<dbReference type="EMBL" id="JAKELL010000016">
    <property type="protein sequence ID" value="KAH8994001.1"/>
    <property type="molecule type" value="Genomic_DNA"/>
</dbReference>
<feature type="region of interest" description="Disordered" evidence="1">
    <location>
        <begin position="115"/>
        <end position="134"/>
    </location>
</feature>
<feature type="compositionally biased region" description="Basic and acidic residues" evidence="1">
    <location>
        <begin position="151"/>
        <end position="173"/>
    </location>
</feature>
<feature type="compositionally biased region" description="Basic and acidic residues" evidence="1">
    <location>
        <begin position="296"/>
        <end position="308"/>
    </location>
</feature>
<proteinExistence type="predicted"/>
<evidence type="ECO:0000256" key="1">
    <source>
        <dbReference type="SAM" id="MobiDB-lite"/>
    </source>
</evidence>
<feature type="compositionally biased region" description="Pro residues" evidence="1">
    <location>
        <begin position="277"/>
        <end position="289"/>
    </location>
</feature>
<feature type="compositionally biased region" description="Polar residues" evidence="1">
    <location>
        <begin position="219"/>
        <end position="248"/>
    </location>
</feature>
<accession>A0AAD4LK19</accession>
<feature type="compositionally biased region" description="Pro residues" evidence="1">
    <location>
        <begin position="13"/>
        <end position="22"/>
    </location>
</feature>
<keyword evidence="3" id="KW-1185">Reference proteome</keyword>
<protein>
    <submittedName>
        <fullName evidence="2">Uncharacterized protein</fullName>
    </submittedName>
</protein>
<feature type="region of interest" description="Disordered" evidence="1">
    <location>
        <begin position="1"/>
        <end position="109"/>
    </location>
</feature>
<organism evidence="2 3">
    <name type="scientific">Lactarius akahatsu</name>
    <dbReference type="NCBI Taxonomy" id="416441"/>
    <lineage>
        <taxon>Eukaryota</taxon>
        <taxon>Fungi</taxon>
        <taxon>Dikarya</taxon>
        <taxon>Basidiomycota</taxon>
        <taxon>Agaricomycotina</taxon>
        <taxon>Agaricomycetes</taxon>
        <taxon>Russulales</taxon>
        <taxon>Russulaceae</taxon>
        <taxon>Lactarius</taxon>
    </lineage>
</organism>
<feature type="region of interest" description="Disordered" evidence="1">
    <location>
        <begin position="142"/>
        <end position="352"/>
    </location>
</feature>
<dbReference type="AlphaFoldDB" id="A0AAD4LK19"/>
<comment type="caution">
    <text evidence="2">The sequence shown here is derived from an EMBL/GenBank/DDBJ whole genome shotgun (WGS) entry which is preliminary data.</text>
</comment>